<feature type="region of interest" description="Disordered" evidence="6">
    <location>
        <begin position="775"/>
        <end position="970"/>
    </location>
</feature>
<sequence length="970" mass="108263">MGKKNNRSREGGEKSEHSPSTVFVNNLPYSFTNSQLEETFSDVGPIRRCFMVTKKGSKEHSGFGYVQFAVIEDANRSIEMKNGSSVGGRKIGVKHAMHRAPLEKRRSNVPQVVQSDDVTKTENDNDGVTPEAEKLSSKLREPEKIVKPRKAASLSIDLADKENCSGKQRVARTVIFGGILNADMAEDVHRLAREVGTVCSVTYPLPKEELGKLGLEQEGCKMDASAVLYASVKSACASVAKLHQKIVKGEIVWARQLGGEGSKTQKWKLIVRNIPFKAKANDIKELLSSVGFVWNVFIPMKPDTRFSHIPEFSSSINKLSYSFTFTLNFPFCRLSKGFAFVKFTCKRDAENAIKKFNGQMFNKRPIAVDWAVPKKIYSSGAAAGVASEDGQQNERLGDSDTGSDDDLEDDDMDNSSDDINLSDKEDIDFDEEADIARKVLKKFTSSSTGSPPSDDSALPNSNKDQDFDETVNVENKFSNESEKVIDVSEPEKSSKSKSTTLKQTEGEDDLERTTFISNLPFDIEIGEVRQRFTEFGEVQSFVPVLHQVTKRPRGTGFLKFKTIEAANAAVSAANDASGLGIILKGRQLTVFKALDKKSAHDKALEKTKVEDHDQRSLYLAKEGLIVEGTPAAEGVSDADMSKRKTLNENKMTKLQSPNFHVSRIRLIIYNIPKSMTERELRKLCIDAVISRASKQKPFIRQIKFLKNLKNGKVDTKNYSRGVAFVEFTEHEHALVALRVLNNNPETFGPEHRPIVEFALDNIKTMKLREVKLRTYQRQNDDSHTQDANTNNNENPRKRISNGDSRAAKKSEHSEEDGVGNRVSDGAAADKRRDNKKQKRNPASERAEVSLRENSEADAKGSKKNPKGLQDGRKPDSVSAVKGKLAPNHTRKSNSSEEGNFRQGKRKMENQTGQKGEKKLKKNKDQPGREVVDKLDMLIEQYKSKYSQQSSNKTDGGGDKQSSKQLRRWFQ</sequence>
<feature type="compositionally biased region" description="Basic and acidic residues" evidence="6">
    <location>
        <begin position="477"/>
        <end position="494"/>
    </location>
</feature>
<dbReference type="FunFam" id="3.30.70.330:FF:000182">
    <property type="entry name" value="RNA-binding motif protein 28"/>
    <property type="match status" value="1"/>
</dbReference>
<keyword evidence="9" id="KW-1185">Reference proteome</keyword>
<dbReference type="InterPro" id="IPR051945">
    <property type="entry name" value="RRM_MRD1_RNA_proc_ribogen"/>
</dbReference>
<keyword evidence="3 5" id="KW-0694">RNA-binding</keyword>
<evidence type="ECO:0000313" key="9">
    <source>
        <dbReference type="Proteomes" id="UP001281410"/>
    </source>
</evidence>
<proteinExistence type="predicted"/>
<dbReference type="GO" id="GO:0005634">
    <property type="term" value="C:nucleus"/>
    <property type="evidence" value="ECO:0007669"/>
    <property type="project" value="UniProtKB-SubCell"/>
</dbReference>
<feature type="compositionally biased region" description="Basic and acidic residues" evidence="6">
    <location>
        <begin position="775"/>
        <end position="784"/>
    </location>
</feature>
<dbReference type="SUPFAM" id="SSF54928">
    <property type="entry name" value="RNA-binding domain, RBD"/>
    <property type="match status" value="4"/>
</dbReference>
<gene>
    <name evidence="8" type="ORF">Dsin_026725</name>
</gene>
<evidence type="ECO:0000256" key="2">
    <source>
        <dbReference type="ARBA" id="ARBA00022737"/>
    </source>
</evidence>
<feature type="compositionally biased region" description="Low complexity" evidence="6">
    <location>
        <begin position="444"/>
        <end position="456"/>
    </location>
</feature>
<dbReference type="AlphaFoldDB" id="A0AAD9ZYG0"/>
<evidence type="ECO:0000259" key="7">
    <source>
        <dbReference type="PROSITE" id="PS50102"/>
    </source>
</evidence>
<dbReference type="GO" id="GO:0003729">
    <property type="term" value="F:mRNA binding"/>
    <property type="evidence" value="ECO:0007669"/>
    <property type="project" value="TreeGrafter"/>
</dbReference>
<feature type="region of interest" description="Disordered" evidence="6">
    <location>
        <begin position="1"/>
        <end position="23"/>
    </location>
</feature>
<evidence type="ECO:0000256" key="5">
    <source>
        <dbReference type="PROSITE-ProRule" id="PRU00176"/>
    </source>
</evidence>
<feature type="compositionally biased region" description="Basic and acidic residues" evidence="6">
    <location>
        <begin position="7"/>
        <end position="17"/>
    </location>
</feature>
<dbReference type="Proteomes" id="UP001281410">
    <property type="component" value="Unassembled WGS sequence"/>
</dbReference>
<dbReference type="Pfam" id="PF00076">
    <property type="entry name" value="RRM_1"/>
    <property type="match status" value="3"/>
</dbReference>
<comment type="caution">
    <text evidence="8">The sequence shown here is derived from an EMBL/GenBank/DDBJ whole genome shotgun (WGS) entry which is preliminary data.</text>
</comment>
<accession>A0AAD9ZYG0</accession>
<organism evidence="8 9">
    <name type="scientific">Dipteronia sinensis</name>
    <dbReference type="NCBI Taxonomy" id="43782"/>
    <lineage>
        <taxon>Eukaryota</taxon>
        <taxon>Viridiplantae</taxon>
        <taxon>Streptophyta</taxon>
        <taxon>Embryophyta</taxon>
        <taxon>Tracheophyta</taxon>
        <taxon>Spermatophyta</taxon>
        <taxon>Magnoliopsida</taxon>
        <taxon>eudicotyledons</taxon>
        <taxon>Gunneridae</taxon>
        <taxon>Pentapetalae</taxon>
        <taxon>rosids</taxon>
        <taxon>malvids</taxon>
        <taxon>Sapindales</taxon>
        <taxon>Sapindaceae</taxon>
        <taxon>Hippocastanoideae</taxon>
        <taxon>Acereae</taxon>
        <taxon>Dipteronia</taxon>
    </lineage>
</organism>
<feature type="domain" description="RRM" evidence="7">
    <location>
        <begin position="664"/>
        <end position="777"/>
    </location>
</feature>
<evidence type="ECO:0000256" key="4">
    <source>
        <dbReference type="ARBA" id="ARBA00023242"/>
    </source>
</evidence>
<evidence type="ECO:0000256" key="6">
    <source>
        <dbReference type="SAM" id="MobiDB-lite"/>
    </source>
</evidence>
<reference evidence="8" key="1">
    <citation type="journal article" date="2023" name="Plant J.">
        <title>Genome sequences and population genomics provide insights into the demographic history, inbreeding, and mutation load of two 'living fossil' tree species of Dipteronia.</title>
        <authorList>
            <person name="Feng Y."/>
            <person name="Comes H.P."/>
            <person name="Chen J."/>
            <person name="Zhu S."/>
            <person name="Lu R."/>
            <person name="Zhang X."/>
            <person name="Li P."/>
            <person name="Qiu J."/>
            <person name="Olsen K.M."/>
            <person name="Qiu Y."/>
        </authorList>
    </citation>
    <scope>NUCLEOTIDE SEQUENCE</scope>
    <source>
        <strain evidence="8">NBL</strain>
    </source>
</reference>
<feature type="compositionally biased region" description="Acidic residues" evidence="6">
    <location>
        <begin position="401"/>
        <end position="416"/>
    </location>
</feature>
<protein>
    <recommendedName>
        <fullName evidence="7">RRM domain-containing protein</fullName>
    </recommendedName>
</protein>
<feature type="domain" description="RRM" evidence="7">
    <location>
        <begin position="267"/>
        <end position="373"/>
    </location>
</feature>
<evidence type="ECO:0000256" key="1">
    <source>
        <dbReference type="ARBA" id="ARBA00004123"/>
    </source>
</evidence>
<dbReference type="SMART" id="SM00360">
    <property type="entry name" value="RRM"/>
    <property type="match status" value="4"/>
</dbReference>
<feature type="compositionally biased region" description="Basic and acidic residues" evidence="6">
    <location>
        <begin position="841"/>
        <end position="860"/>
    </location>
</feature>
<feature type="domain" description="RRM" evidence="7">
    <location>
        <begin position="512"/>
        <end position="595"/>
    </location>
</feature>
<feature type="region of interest" description="Disordered" evidence="6">
    <location>
        <begin position="443"/>
        <end position="509"/>
    </location>
</feature>
<dbReference type="InterPro" id="IPR000504">
    <property type="entry name" value="RRM_dom"/>
</dbReference>
<dbReference type="PROSITE" id="PS50102">
    <property type="entry name" value="RRM"/>
    <property type="match status" value="4"/>
</dbReference>
<dbReference type="EMBL" id="JANJYJ010000008">
    <property type="protein sequence ID" value="KAK3195415.1"/>
    <property type="molecule type" value="Genomic_DNA"/>
</dbReference>
<dbReference type="Gene3D" id="3.30.70.330">
    <property type="match status" value="4"/>
</dbReference>
<dbReference type="CDD" id="cd12413">
    <property type="entry name" value="RRM1_RBM28_like"/>
    <property type="match status" value="1"/>
</dbReference>
<keyword evidence="4" id="KW-0539">Nucleus</keyword>
<dbReference type="PANTHER" id="PTHR48039:SF5">
    <property type="entry name" value="RNA-BINDING PROTEIN 28"/>
    <property type="match status" value="1"/>
</dbReference>
<dbReference type="PANTHER" id="PTHR48039">
    <property type="entry name" value="RNA-BINDING MOTIF PROTEIN 14B"/>
    <property type="match status" value="1"/>
</dbReference>
<comment type="subcellular location">
    <subcellularLocation>
        <location evidence="1">Nucleus</location>
    </subcellularLocation>
</comment>
<dbReference type="InterPro" id="IPR035979">
    <property type="entry name" value="RBD_domain_sf"/>
</dbReference>
<feature type="domain" description="RRM" evidence="7">
    <location>
        <begin position="20"/>
        <end position="98"/>
    </location>
</feature>
<feature type="region of interest" description="Disordered" evidence="6">
    <location>
        <begin position="104"/>
        <end position="138"/>
    </location>
</feature>
<feature type="region of interest" description="Disordered" evidence="6">
    <location>
        <begin position="382"/>
        <end position="427"/>
    </location>
</feature>
<keyword evidence="2" id="KW-0677">Repeat</keyword>
<evidence type="ECO:0000256" key="3">
    <source>
        <dbReference type="ARBA" id="ARBA00022884"/>
    </source>
</evidence>
<evidence type="ECO:0000313" key="8">
    <source>
        <dbReference type="EMBL" id="KAK3195415.1"/>
    </source>
</evidence>
<feature type="compositionally biased region" description="Basic and acidic residues" evidence="6">
    <location>
        <begin position="922"/>
        <end position="936"/>
    </location>
</feature>
<dbReference type="InterPro" id="IPR012677">
    <property type="entry name" value="Nucleotide-bd_a/b_plait_sf"/>
</dbReference>
<dbReference type="CDD" id="cd12416">
    <property type="entry name" value="RRM4_RBM28_like"/>
    <property type="match status" value="1"/>
</dbReference>
<name>A0AAD9ZYG0_9ROSI</name>